<dbReference type="Proteomes" id="UP001473424">
    <property type="component" value="Chromosome"/>
</dbReference>
<name>A0ABN7BWD7_9MOLU</name>
<accession>A0ABN7BWD7</accession>
<evidence type="ECO:0000313" key="2">
    <source>
        <dbReference type="Proteomes" id="UP001473424"/>
    </source>
</evidence>
<sequence>MFPITNQIQIATHDKPYLHDDWFNSLSRSIIKYKLTISKIVLNQR</sequence>
<dbReference type="EMBL" id="AP028955">
    <property type="protein sequence ID" value="BET39065.1"/>
    <property type="molecule type" value="Genomic_DNA"/>
</dbReference>
<reference evidence="2" key="1">
    <citation type="journal article" date="2024" name="FEMS Microbiol. Lett.">
        <title>Genomic insights into Spiroplasma endosymbionts that induce male-killing and protective phenotypes in the pea aphid.</title>
        <authorList>
            <person name="Arai H."/>
            <person name="Legeai F."/>
            <person name="Kageyama D."/>
            <person name="Sugio A."/>
            <person name="Simon J.C."/>
        </authorList>
    </citation>
    <scope>NUCLEOTIDE SEQUENCE [LARGE SCALE GENOMIC DNA]</scope>
    <source>
        <strain evidence="2">sAp269</strain>
    </source>
</reference>
<gene>
    <name evidence="1" type="ORF">SAP269_16540</name>
</gene>
<dbReference type="RefSeq" id="WP_353305939.1">
    <property type="nucleotide sequence ID" value="NZ_AP028955.1"/>
</dbReference>
<organism evidence="1 2">
    <name type="scientific">Spiroplasma ixodetis</name>
    <dbReference type="NCBI Taxonomy" id="2141"/>
    <lineage>
        <taxon>Bacteria</taxon>
        <taxon>Bacillati</taxon>
        <taxon>Mycoplasmatota</taxon>
        <taxon>Mollicutes</taxon>
        <taxon>Entomoplasmatales</taxon>
        <taxon>Spiroplasmataceae</taxon>
        <taxon>Spiroplasma</taxon>
    </lineage>
</organism>
<evidence type="ECO:0000313" key="1">
    <source>
        <dbReference type="EMBL" id="BET39065.1"/>
    </source>
</evidence>
<keyword evidence="2" id="KW-1185">Reference proteome</keyword>
<proteinExistence type="predicted"/>
<protein>
    <submittedName>
        <fullName evidence="1">Uncharacterized protein</fullName>
    </submittedName>
</protein>